<sequence length="54" mass="6478">MVTLRTERDHIATECFSKNPSFVVKLAPEIKQLFWYLTPYAFNLVHFKINYIDQ</sequence>
<proteinExistence type="predicted"/>
<reference evidence="1 2" key="1">
    <citation type="submission" date="2019-08" db="EMBL/GenBank/DDBJ databases">
        <title>Whole genome of Aphis craccivora.</title>
        <authorList>
            <person name="Voronova N.V."/>
            <person name="Shulinski R.S."/>
            <person name="Bandarenka Y.V."/>
            <person name="Zhorov D.G."/>
            <person name="Warner D."/>
        </authorList>
    </citation>
    <scope>NUCLEOTIDE SEQUENCE [LARGE SCALE GENOMIC DNA]</scope>
    <source>
        <strain evidence="1">180601</strain>
        <tissue evidence="1">Whole Body</tissue>
    </source>
</reference>
<evidence type="ECO:0000313" key="2">
    <source>
        <dbReference type="Proteomes" id="UP000478052"/>
    </source>
</evidence>
<dbReference type="EMBL" id="VUJU01004700">
    <property type="protein sequence ID" value="KAF0753547.1"/>
    <property type="molecule type" value="Genomic_DNA"/>
</dbReference>
<name>A0A6G0YDH2_APHCR</name>
<dbReference type="AlphaFoldDB" id="A0A6G0YDH2"/>
<dbReference type="OrthoDB" id="123417at2759"/>
<gene>
    <name evidence="1" type="ORF">FWK35_00010208</name>
</gene>
<keyword evidence="2" id="KW-1185">Reference proteome</keyword>
<accession>A0A6G0YDH2</accession>
<organism evidence="1 2">
    <name type="scientific">Aphis craccivora</name>
    <name type="common">Cowpea aphid</name>
    <dbReference type="NCBI Taxonomy" id="307492"/>
    <lineage>
        <taxon>Eukaryota</taxon>
        <taxon>Metazoa</taxon>
        <taxon>Ecdysozoa</taxon>
        <taxon>Arthropoda</taxon>
        <taxon>Hexapoda</taxon>
        <taxon>Insecta</taxon>
        <taxon>Pterygota</taxon>
        <taxon>Neoptera</taxon>
        <taxon>Paraneoptera</taxon>
        <taxon>Hemiptera</taxon>
        <taxon>Sternorrhyncha</taxon>
        <taxon>Aphidomorpha</taxon>
        <taxon>Aphidoidea</taxon>
        <taxon>Aphididae</taxon>
        <taxon>Aphidini</taxon>
        <taxon>Aphis</taxon>
        <taxon>Aphis</taxon>
    </lineage>
</organism>
<evidence type="ECO:0000313" key="1">
    <source>
        <dbReference type="EMBL" id="KAF0753547.1"/>
    </source>
</evidence>
<comment type="caution">
    <text evidence="1">The sequence shown here is derived from an EMBL/GenBank/DDBJ whole genome shotgun (WGS) entry which is preliminary data.</text>
</comment>
<protein>
    <submittedName>
        <fullName evidence="1">Uncharacterized protein</fullName>
    </submittedName>
</protein>
<dbReference type="Proteomes" id="UP000478052">
    <property type="component" value="Unassembled WGS sequence"/>
</dbReference>